<evidence type="ECO:0000256" key="3">
    <source>
        <dbReference type="SAM" id="MobiDB-lite"/>
    </source>
</evidence>
<sequence>MSAFFFDLHSNAGETSAPWELDSDCMEPPEDKGPSREAAVFRGRSHPCTSRSDLDIELEQELDLLIGDCGEAADLSGLETNLLTLFRRKEKDLILAAKIGKTLLERNEELTKQYENIHRNLNERLEQTEQERHELRRRLEARQGEWEARVAELEMDLQQLQGKLELQQARARELDREKNQAVTELLEQNHKLLEQLSRATEAERVLSTQVQVLREDFRKKNISINQHISRLESLQAEIRCLSERKRELERRMNAVRRENEVLHAAVDELHERALALEKNCREKDLQVMCFFASNVQKKLYFWRLYFFLRSRLPDTRCQVGSLYLHLRGSNAMEPILSCNTLTARDPSATGLHGDLLDSLTFLHCACLLDESLFHLQVALLSVELCSLREEAGSLRALAEAREPGERLLSAIRDRDDAVAKKNAMEMELAQCKIDIMSLNSQLLDAIHQKLSLSQQLEAWQDDMLRIVNQQLMDKHQDEFWVSPYSFSGGNARLASTAARCHGNGDKKLFSFFKKN</sequence>
<evidence type="ECO:0000256" key="2">
    <source>
        <dbReference type="SAM" id="Coils"/>
    </source>
</evidence>
<dbReference type="PANTHER" id="PTHR32123">
    <property type="entry name" value="BICD FAMILY-LIKE CARGO ADAPTER"/>
    <property type="match status" value="1"/>
</dbReference>
<dbReference type="AlphaFoldDB" id="A0A3B3T6E2"/>
<feature type="coiled-coil region" evidence="2">
    <location>
        <begin position="104"/>
        <end position="286"/>
    </location>
</feature>
<evidence type="ECO:0000313" key="4">
    <source>
        <dbReference type="Ensembl" id="ENSPKIP00000038399.1"/>
    </source>
</evidence>
<name>A0A3B3T6E2_9TELE</name>
<feature type="region of interest" description="Disordered" evidence="3">
    <location>
        <begin position="17"/>
        <end position="37"/>
    </location>
</feature>
<dbReference type="Ensembl" id="ENSPKIT00000019389.1">
    <property type="protein sequence ID" value="ENSPKIP00000038399.1"/>
    <property type="gene ID" value="ENSPKIG00000016183.1"/>
</dbReference>
<keyword evidence="1 2" id="KW-0175">Coiled coil</keyword>
<proteinExistence type="predicted"/>
<evidence type="ECO:0000256" key="1">
    <source>
        <dbReference type="ARBA" id="ARBA00023054"/>
    </source>
</evidence>
<dbReference type="PANTHER" id="PTHR32123:SF12">
    <property type="entry name" value="BICD FAMILY-LIKE CARGO ADAPTER 1"/>
    <property type="match status" value="1"/>
</dbReference>
<dbReference type="InterPro" id="IPR051149">
    <property type="entry name" value="Spindly/BICDR_Dynein_Adapter"/>
</dbReference>
<dbReference type="GO" id="GO:0047496">
    <property type="term" value="P:vesicle transport along microtubule"/>
    <property type="evidence" value="ECO:0007669"/>
    <property type="project" value="TreeGrafter"/>
</dbReference>
<protein>
    <submittedName>
        <fullName evidence="4">BICD family like cargo adaptor 1</fullName>
    </submittedName>
</protein>
<organism evidence="4 5">
    <name type="scientific">Paramormyrops kingsleyae</name>
    <dbReference type="NCBI Taxonomy" id="1676925"/>
    <lineage>
        <taxon>Eukaryota</taxon>
        <taxon>Metazoa</taxon>
        <taxon>Chordata</taxon>
        <taxon>Craniata</taxon>
        <taxon>Vertebrata</taxon>
        <taxon>Euteleostomi</taxon>
        <taxon>Actinopterygii</taxon>
        <taxon>Neopterygii</taxon>
        <taxon>Teleostei</taxon>
        <taxon>Osteoglossocephala</taxon>
        <taxon>Osteoglossomorpha</taxon>
        <taxon>Osteoglossiformes</taxon>
        <taxon>Mormyridae</taxon>
        <taxon>Paramormyrops</taxon>
    </lineage>
</organism>
<dbReference type="STRING" id="1676925.ENSPKIP00000038399"/>
<keyword evidence="5" id="KW-1185">Reference proteome</keyword>
<dbReference type="GO" id="GO:0055107">
    <property type="term" value="P:Golgi to secretory granule transport"/>
    <property type="evidence" value="ECO:0007669"/>
    <property type="project" value="TreeGrafter"/>
</dbReference>
<reference evidence="4" key="1">
    <citation type="submission" date="2025-08" db="UniProtKB">
        <authorList>
            <consortium name="Ensembl"/>
        </authorList>
    </citation>
    <scope>IDENTIFICATION</scope>
</reference>
<dbReference type="GeneTree" id="ENSGT00940000157442"/>
<dbReference type="SUPFAM" id="SSF57997">
    <property type="entry name" value="Tropomyosin"/>
    <property type="match status" value="1"/>
</dbReference>
<dbReference type="Proteomes" id="UP000261540">
    <property type="component" value="Unplaced"/>
</dbReference>
<evidence type="ECO:0000313" key="5">
    <source>
        <dbReference type="Proteomes" id="UP000261540"/>
    </source>
</evidence>
<accession>A0A3B3T6E2</accession>
<reference evidence="4" key="2">
    <citation type="submission" date="2025-09" db="UniProtKB">
        <authorList>
            <consortium name="Ensembl"/>
        </authorList>
    </citation>
    <scope>IDENTIFICATION</scope>
</reference>